<dbReference type="AlphaFoldDB" id="A0A211ZVQ5"/>
<accession>A0A211ZVQ5</accession>
<evidence type="ECO:0000256" key="4">
    <source>
        <dbReference type="PIRSR" id="PIRSR000390-2"/>
    </source>
</evidence>
<gene>
    <name evidence="6" type="ORF">BWR60_01090</name>
</gene>
<evidence type="ECO:0000313" key="6">
    <source>
        <dbReference type="EMBL" id="OWJ69157.1"/>
    </source>
</evidence>
<feature type="active site" description="Proton acceptor" evidence="3">
    <location>
        <position position="199"/>
    </location>
</feature>
<dbReference type="PANTHER" id="PTHR30244:SF36">
    <property type="entry name" value="3-OXO-GLUCOSE-6-PHOSPHATE:GLUTAMATE AMINOTRANSFERASE"/>
    <property type="match status" value="1"/>
</dbReference>
<organism evidence="6 7">
    <name type="scientific">Inquilinus limosus</name>
    <dbReference type="NCBI Taxonomy" id="171674"/>
    <lineage>
        <taxon>Bacteria</taxon>
        <taxon>Pseudomonadati</taxon>
        <taxon>Pseudomonadota</taxon>
        <taxon>Alphaproteobacteria</taxon>
        <taxon>Rhodospirillales</taxon>
        <taxon>Rhodospirillaceae</taxon>
        <taxon>Inquilinus</taxon>
    </lineage>
</organism>
<evidence type="ECO:0000256" key="3">
    <source>
        <dbReference type="PIRSR" id="PIRSR000390-1"/>
    </source>
</evidence>
<dbReference type="InterPro" id="IPR015424">
    <property type="entry name" value="PyrdxlP-dep_Trfase"/>
</dbReference>
<name>A0A211ZVQ5_9PROT</name>
<comment type="similarity">
    <text evidence="2 5">Belongs to the DegT/DnrJ/EryC1 family.</text>
</comment>
<comment type="caution">
    <text evidence="6">The sequence shown here is derived from an EMBL/GenBank/DDBJ whole genome shotgun (WGS) entry which is preliminary data.</text>
</comment>
<evidence type="ECO:0000256" key="5">
    <source>
        <dbReference type="RuleBase" id="RU004508"/>
    </source>
</evidence>
<dbReference type="PANTHER" id="PTHR30244">
    <property type="entry name" value="TRANSAMINASE"/>
    <property type="match status" value="1"/>
</dbReference>
<dbReference type="InterPro" id="IPR015422">
    <property type="entry name" value="PyrdxlP-dep_Trfase_small"/>
</dbReference>
<dbReference type="GO" id="GO:0008483">
    <property type="term" value="F:transaminase activity"/>
    <property type="evidence" value="ECO:0007669"/>
    <property type="project" value="TreeGrafter"/>
</dbReference>
<dbReference type="InterPro" id="IPR000653">
    <property type="entry name" value="DegT/StrS_aminotransferase"/>
</dbReference>
<evidence type="ECO:0000256" key="1">
    <source>
        <dbReference type="ARBA" id="ARBA00022898"/>
    </source>
</evidence>
<sequence>MVVLAVNGCGADRVTITLADLKAQNASLREPLEEAALRVLRSGRYGLGDEVEAFQDAFAAYCGTSYAVAVNSGTSALQLALLACGIGAGDEVITVAFTFVATVAAIQYTGARPVLVDIEPRAWTIDAAAVAAAITPCTKAIVPVHLHGRPADMTALAPLAKAHGLRLIEDASQAHGALHDGRRVGAIGDIGTFSFYPSKPLGALGEGGAVVTGDAGLAERVRLLRHWGQAQQNIHSLAGFNMRMDAVQAAMLRVKLDHVDRWSAARAGHARRYRDGLGDGIAGHPVAQAGCSDVHHVFAIEVPERDRVRAALAAAGIETGIHYPRPVHLQPAYAGLGYRPGDFPVAERIAVRTLSLPMFAEMTEQQVDEVCRATRQAIGTSDAV</sequence>
<proteinExistence type="inferred from homology"/>
<dbReference type="Proteomes" id="UP000196655">
    <property type="component" value="Unassembled WGS sequence"/>
</dbReference>
<keyword evidence="7" id="KW-1185">Reference proteome</keyword>
<dbReference type="GO" id="GO:0000271">
    <property type="term" value="P:polysaccharide biosynthetic process"/>
    <property type="evidence" value="ECO:0007669"/>
    <property type="project" value="TreeGrafter"/>
</dbReference>
<dbReference type="Gene3D" id="3.40.640.10">
    <property type="entry name" value="Type I PLP-dependent aspartate aminotransferase-like (Major domain)"/>
    <property type="match status" value="1"/>
</dbReference>
<dbReference type="InterPro" id="IPR015421">
    <property type="entry name" value="PyrdxlP-dep_Trfase_major"/>
</dbReference>
<dbReference type="Gene3D" id="3.90.1150.10">
    <property type="entry name" value="Aspartate Aminotransferase, domain 1"/>
    <property type="match status" value="1"/>
</dbReference>
<dbReference type="PIRSF" id="PIRSF000390">
    <property type="entry name" value="PLP_StrS"/>
    <property type="match status" value="1"/>
</dbReference>
<dbReference type="EMBL" id="NHON01000001">
    <property type="protein sequence ID" value="OWJ69157.1"/>
    <property type="molecule type" value="Genomic_DNA"/>
</dbReference>
<evidence type="ECO:0000313" key="7">
    <source>
        <dbReference type="Proteomes" id="UP000196655"/>
    </source>
</evidence>
<dbReference type="CDD" id="cd00616">
    <property type="entry name" value="AHBA_syn"/>
    <property type="match status" value="1"/>
</dbReference>
<keyword evidence="1 4" id="KW-0663">Pyridoxal phosphate</keyword>
<protein>
    <submittedName>
        <fullName evidence="6">Erythromycin biosynthesis sensory transduction protein eryC1</fullName>
    </submittedName>
</protein>
<evidence type="ECO:0000256" key="2">
    <source>
        <dbReference type="ARBA" id="ARBA00037999"/>
    </source>
</evidence>
<dbReference type="Pfam" id="PF01041">
    <property type="entry name" value="DegT_DnrJ_EryC1"/>
    <property type="match status" value="1"/>
</dbReference>
<dbReference type="GO" id="GO:0030170">
    <property type="term" value="F:pyridoxal phosphate binding"/>
    <property type="evidence" value="ECO:0007669"/>
    <property type="project" value="TreeGrafter"/>
</dbReference>
<dbReference type="OrthoDB" id="9768668at2"/>
<reference evidence="7" key="1">
    <citation type="submission" date="2017-05" db="EMBL/GenBank/DDBJ databases">
        <authorList>
            <person name="Macchi M."/>
            <person name="Festa S."/>
            <person name="Coppotelli B.M."/>
            <person name="Morelli I.S."/>
        </authorList>
    </citation>
    <scope>NUCLEOTIDE SEQUENCE [LARGE SCALE GENOMIC DNA]</scope>
    <source>
        <strain evidence="7">I</strain>
    </source>
</reference>
<feature type="modified residue" description="N6-(pyridoxal phosphate)lysine" evidence="4">
    <location>
        <position position="199"/>
    </location>
</feature>
<dbReference type="SUPFAM" id="SSF53383">
    <property type="entry name" value="PLP-dependent transferases"/>
    <property type="match status" value="1"/>
</dbReference>